<dbReference type="Proteomes" id="UP000683925">
    <property type="component" value="Unassembled WGS sequence"/>
</dbReference>
<feature type="region of interest" description="Disordered" evidence="1">
    <location>
        <begin position="214"/>
        <end position="248"/>
    </location>
</feature>
<dbReference type="OrthoDB" id="303158at2759"/>
<dbReference type="EMBL" id="CAJJDP010000073">
    <property type="protein sequence ID" value="CAD8179850.1"/>
    <property type="molecule type" value="Genomic_DNA"/>
</dbReference>
<reference evidence="3" key="1">
    <citation type="submission" date="2021-01" db="EMBL/GenBank/DDBJ databases">
        <authorList>
            <consortium name="Genoscope - CEA"/>
            <person name="William W."/>
        </authorList>
    </citation>
    <scope>NUCLEOTIDE SEQUENCE</scope>
</reference>
<comment type="caution">
    <text evidence="3">The sequence shown here is derived from an EMBL/GenBank/DDBJ whole genome shotgun (WGS) entry which is preliminary data.</text>
</comment>
<feature type="compositionally biased region" description="Polar residues" evidence="1">
    <location>
        <begin position="311"/>
        <end position="323"/>
    </location>
</feature>
<proteinExistence type="predicted"/>
<organism evidence="3 4">
    <name type="scientific">Paramecium octaurelia</name>
    <dbReference type="NCBI Taxonomy" id="43137"/>
    <lineage>
        <taxon>Eukaryota</taxon>
        <taxon>Sar</taxon>
        <taxon>Alveolata</taxon>
        <taxon>Ciliophora</taxon>
        <taxon>Intramacronucleata</taxon>
        <taxon>Oligohymenophorea</taxon>
        <taxon>Peniculida</taxon>
        <taxon>Parameciidae</taxon>
        <taxon>Paramecium</taxon>
    </lineage>
</organism>
<dbReference type="PROSITE" id="PS50202">
    <property type="entry name" value="MSP"/>
    <property type="match status" value="1"/>
</dbReference>
<feature type="compositionally biased region" description="Low complexity" evidence="1">
    <location>
        <begin position="227"/>
        <end position="239"/>
    </location>
</feature>
<feature type="region of interest" description="Disordered" evidence="1">
    <location>
        <begin position="295"/>
        <end position="336"/>
    </location>
</feature>
<feature type="domain" description="MSP" evidence="2">
    <location>
        <begin position="1"/>
        <end position="117"/>
    </location>
</feature>
<gene>
    <name evidence="3" type="ORF">POCTA_138.1.T0740020</name>
</gene>
<feature type="compositionally biased region" description="Low complexity" evidence="1">
    <location>
        <begin position="324"/>
        <end position="336"/>
    </location>
</feature>
<keyword evidence="4" id="KW-1185">Reference proteome</keyword>
<accession>A0A8S1VRI6</accession>
<dbReference type="InterPro" id="IPR000535">
    <property type="entry name" value="MSP_dom"/>
</dbReference>
<dbReference type="OMA" id="STHYFIL"/>
<evidence type="ECO:0000313" key="4">
    <source>
        <dbReference type="Proteomes" id="UP000683925"/>
    </source>
</evidence>
<dbReference type="AlphaFoldDB" id="A0A8S1VRI6"/>
<feature type="compositionally biased region" description="Low complexity" evidence="1">
    <location>
        <begin position="295"/>
        <end position="310"/>
    </location>
</feature>
<name>A0A8S1VRI6_PAROT</name>
<protein>
    <recommendedName>
        <fullName evidence="2">MSP domain-containing protein</fullName>
    </recommendedName>
</protein>
<evidence type="ECO:0000256" key="1">
    <source>
        <dbReference type="SAM" id="MobiDB-lite"/>
    </source>
</evidence>
<sequence length="777" mass="90412">MEEEHNHLVEITPEKISISLDNLSTSFNILNLTLQYVPYKIISPNPMIFHIQPEEGILDPCDSIDVKITAIITSSMNFQCFEKNNKLTILTQEDSETDWKNVLIENIQRHDISINIIRSNNPFVKVADNVIIAQIYNNFKFTEEEKKIIIEYIMNKYGKTTNYNISNTMMIFRYQNQVQGDVHLLKYPDSTHYFILRTYSPCLLVNTPPKYQLEPMSPQAQKKVKQVEQPQPQPIQQTPKPKKAKDDFKTNLKSSVEKKDLKQQQQLFASYQGQSIKRQFSQEQQGDIINQVQEQQNNTGQTEGTQTNEESQLIKSTNNQKEASSTNQSQIITTEQETQNSQQQIFQSQIVKSQQDTASIAKPRYYQSEIIPKNQLDQFKYEKFEQSQKPRRKQNLKGNLQNLAPIQMEQKQQINVSEKQYIEQNPPRFKKIANFNTYSKIQFVVLFKDHSYLITVSDKEIITVWNLNMNSQEGQIRDHSEMKKIKILKVYEWADSYEKKLGTLASDQMIRIFSLEEMRLKYIWKIDDFSEITSIAFLSDKDQVCLAGTPLKQFNIFGSKYPKYRFLRVYNSRTLKEIISQKITANEGQILSPVEYTDNENMKHARLNNILAVNKCYRDKEGGEILFYLVDMANVCTLILTLTYEQIQVWSVKNLYYLPSRGSFVVIEKNSPKSYYQNKIFVINVKQLQTDDGLKNGIVCKQFEDSSVLDDEIYVLPRQEQLLKVKGDTVQLIDLKTEVQLSLQISQQMGENPLNIVQSGQIIRIDGESLQILDLIC</sequence>
<evidence type="ECO:0000313" key="3">
    <source>
        <dbReference type="EMBL" id="CAD8179850.1"/>
    </source>
</evidence>
<evidence type="ECO:0000259" key="2">
    <source>
        <dbReference type="PROSITE" id="PS50202"/>
    </source>
</evidence>